<protein>
    <recommendedName>
        <fullName evidence="3">TPR repeat-containing protein</fullName>
    </recommendedName>
</protein>
<dbReference type="RefSeq" id="WP_135368658.1">
    <property type="nucleotide sequence ID" value="NZ_RKLX01000021.1"/>
</dbReference>
<organism evidence="1 2">
    <name type="scientific">Levilactobacillus suantsaiihabitans</name>
    <dbReference type="NCBI Taxonomy" id="2487722"/>
    <lineage>
        <taxon>Bacteria</taxon>
        <taxon>Bacillati</taxon>
        <taxon>Bacillota</taxon>
        <taxon>Bacilli</taxon>
        <taxon>Lactobacillales</taxon>
        <taxon>Lactobacillaceae</taxon>
        <taxon>Levilactobacillus</taxon>
    </lineage>
</organism>
<evidence type="ECO:0000313" key="1">
    <source>
        <dbReference type="EMBL" id="TGD17831.1"/>
    </source>
</evidence>
<dbReference type="EMBL" id="RKLX01000021">
    <property type="protein sequence ID" value="TGD17831.1"/>
    <property type="molecule type" value="Genomic_DNA"/>
</dbReference>
<keyword evidence="2" id="KW-1185">Reference proteome</keyword>
<sequence>MSDFSSPAARDNAFKRAVAAFDDRRWSTASALFETLYHDQQTPELNRYLVASLYHDQKYLLAEQYAAEQDPVYLDSAQHFQLRLDVALKNQQFIFAREFCQVAQADSWRAGGLTQVEAAEAAATTELAATQRVIAKQFYHLGDVPFNEQRQRLERARQLPLALYLQGVQYLLVDPFLHPLLRADLLEGLMRLHVTQTVKLHWLDDQVYPVDTGELQPVNASKAAGAIQAYLQNDLGQMDPMLAANLQQTVTLQLMMLYPFIDRVITSPVAWVQTIAGLPLTTTLSDQDTKTMQSWQTTLNRYMAELFGAIDH</sequence>
<proteinExistence type="predicted"/>
<dbReference type="OrthoDB" id="1655898at2"/>
<accession>A0A4Z0J8R5</accession>
<evidence type="ECO:0000313" key="2">
    <source>
        <dbReference type="Proteomes" id="UP000297348"/>
    </source>
</evidence>
<reference evidence="1 2" key="1">
    <citation type="submission" date="2018-10" db="EMBL/GenBank/DDBJ databases">
        <title>Lactobacillus sp. R7 and Lactobacillus sp. R19 isolated from fermented mustard green product of Taiwan.</title>
        <authorList>
            <person name="Lin S.-T."/>
        </authorList>
    </citation>
    <scope>NUCLEOTIDE SEQUENCE [LARGE SCALE GENOMIC DNA]</scope>
    <source>
        <strain evidence="1 2">BCRC 81129</strain>
    </source>
</reference>
<dbReference type="Proteomes" id="UP000297348">
    <property type="component" value="Unassembled WGS sequence"/>
</dbReference>
<comment type="caution">
    <text evidence="1">The sequence shown here is derived from an EMBL/GenBank/DDBJ whole genome shotgun (WGS) entry which is preliminary data.</text>
</comment>
<gene>
    <name evidence="1" type="ORF">EGT51_10620</name>
</gene>
<dbReference type="AlphaFoldDB" id="A0A4Z0J8R5"/>
<evidence type="ECO:0008006" key="3">
    <source>
        <dbReference type="Google" id="ProtNLM"/>
    </source>
</evidence>
<name>A0A4Z0J8R5_9LACO</name>